<proteinExistence type="predicted"/>
<feature type="region of interest" description="Disordered" evidence="1">
    <location>
        <begin position="1"/>
        <end position="21"/>
    </location>
</feature>
<evidence type="ECO:0000256" key="1">
    <source>
        <dbReference type="SAM" id="MobiDB-lite"/>
    </source>
</evidence>
<reference evidence="2" key="1">
    <citation type="submission" date="2020-01" db="EMBL/GenBank/DDBJ databases">
        <title>Insect and environment-associated Actinomycetes.</title>
        <authorList>
            <person name="Currrie C."/>
            <person name="Chevrette M."/>
            <person name="Carlson C."/>
            <person name="Stubbendieck R."/>
            <person name="Wendt-Pienkowski E."/>
        </authorList>
    </citation>
    <scope>NUCLEOTIDE SEQUENCE</scope>
    <source>
        <strain evidence="2">SID14436</strain>
    </source>
</reference>
<dbReference type="EMBL" id="JAAGMD010000657">
    <property type="protein sequence ID" value="NEA88889.1"/>
    <property type="molecule type" value="Genomic_DNA"/>
</dbReference>
<comment type="caution">
    <text evidence="2">The sequence shown here is derived from an EMBL/GenBank/DDBJ whole genome shotgun (WGS) entry which is preliminary data.</text>
</comment>
<protein>
    <submittedName>
        <fullName evidence="2">Uncharacterized protein</fullName>
    </submittedName>
</protein>
<evidence type="ECO:0000313" key="2">
    <source>
        <dbReference type="EMBL" id="NEA88889.1"/>
    </source>
</evidence>
<dbReference type="AlphaFoldDB" id="A0A6G3QZH1"/>
<organism evidence="2">
    <name type="scientific">Streptomyces sp. SID14436</name>
    <dbReference type="NCBI Taxonomy" id="2706070"/>
    <lineage>
        <taxon>Bacteria</taxon>
        <taxon>Bacillati</taxon>
        <taxon>Actinomycetota</taxon>
        <taxon>Actinomycetes</taxon>
        <taxon>Kitasatosporales</taxon>
        <taxon>Streptomycetaceae</taxon>
        <taxon>Streptomyces</taxon>
    </lineage>
</organism>
<name>A0A6G3QZH1_9ACTN</name>
<accession>A0A6G3QZH1</accession>
<gene>
    <name evidence="2" type="ORF">G3I53_23300</name>
</gene>
<dbReference type="RefSeq" id="WP_164337482.1">
    <property type="nucleotide sequence ID" value="NZ_JAAGMD010000657.1"/>
</dbReference>
<sequence length="179" mass="19912">MGLHFHRNPDGTTTGRNEANGFMVTHRDEEEVKRQLYEDAGWTYTPPPPPVPRGFHRFPLVHEEFETAGFGDERYAQVRRHPPKGCVPVDRGCFALECERPGRTFMDAVAGTVAEIRREHGLVMTGLGVEKPDECLGSDRDGPAARTVAHLLLMAAHRARVLGYGRKDLVRLLDATGIA</sequence>